<comment type="caution">
    <text evidence="3">The sequence shown here is derived from an EMBL/GenBank/DDBJ whole genome shotgun (WGS) entry which is preliminary data.</text>
</comment>
<feature type="chain" id="PRO_5047227993" evidence="2">
    <location>
        <begin position="27"/>
        <end position="142"/>
    </location>
</feature>
<proteinExistence type="predicted"/>
<feature type="signal peptide" evidence="2">
    <location>
        <begin position="1"/>
        <end position="26"/>
    </location>
</feature>
<evidence type="ECO:0000256" key="1">
    <source>
        <dbReference type="SAM" id="MobiDB-lite"/>
    </source>
</evidence>
<feature type="compositionally biased region" description="Low complexity" evidence="1">
    <location>
        <begin position="40"/>
        <end position="49"/>
    </location>
</feature>
<organism evidence="3 4">
    <name type="scientific">Stenotrophomonas nematodicola</name>
    <dbReference type="NCBI Taxonomy" id="2656746"/>
    <lineage>
        <taxon>Bacteria</taxon>
        <taxon>Pseudomonadati</taxon>
        <taxon>Pseudomonadota</taxon>
        <taxon>Gammaproteobacteria</taxon>
        <taxon>Lysobacterales</taxon>
        <taxon>Lysobacteraceae</taxon>
        <taxon>Stenotrophomonas</taxon>
    </lineage>
</organism>
<evidence type="ECO:0000256" key="2">
    <source>
        <dbReference type="SAM" id="SignalP"/>
    </source>
</evidence>
<dbReference type="RefSeq" id="WP_394162234.1">
    <property type="nucleotide sequence ID" value="NZ_JBHGCJ010000003.1"/>
</dbReference>
<sequence>MNAFASPAMRLSIAVGCLLACALAPAQQRPLTGQMLGDTAAPRTEVPATVPAPPPVPPATPMPAPAPLAPRPRPQIGDTTRALLRLQASGAQAGAHLPMLGDQASLSYARYLQSFTHPIPEFLDTSVRKDISGDGIGSGSGD</sequence>
<dbReference type="EMBL" id="JBHGCJ010000003">
    <property type="protein sequence ID" value="MFG6108829.1"/>
    <property type="molecule type" value="Genomic_DNA"/>
</dbReference>
<feature type="compositionally biased region" description="Pro residues" evidence="1">
    <location>
        <begin position="50"/>
        <end position="73"/>
    </location>
</feature>
<dbReference type="Pfam" id="PF12266">
    <property type="entry name" value="DUF3613"/>
    <property type="match status" value="1"/>
</dbReference>
<feature type="region of interest" description="Disordered" evidence="1">
    <location>
        <begin position="37"/>
        <end position="76"/>
    </location>
</feature>
<gene>
    <name evidence="3" type="ORF">ACEU0G_002822</name>
</gene>
<evidence type="ECO:0000313" key="4">
    <source>
        <dbReference type="Proteomes" id="UP001605261"/>
    </source>
</evidence>
<dbReference type="InterPro" id="IPR022053">
    <property type="entry name" value="DUF3613"/>
</dbReference>
<reference evidence="3 4" key="1">
    <citation type="submission" date="2024-09" db="EMBL/GenBank/DDBJ databases">
        <authorList>
            <consortium name="All-Russian atlas of soil microorganisms"/>
            <consortium name="as a basis for the search for new antimicrobial producers and enzymes with unique properties"/>
            <person name="Sokolova E.A."/>
            <person name="Voronina E.N."/>
        </authorList>
    </citation>
    <scope>NUCLEOTIDE SEQUENCE [LARGE SCALE GENOMIC DNA]</scope>
    <source>
        <strain evidence="3 4">AF-22b-331.1</strain>
    </source>
</reference>
<evidence type="ECO:0000313" key="3">
    <source>
        <dbReference type="EMBL" id="MFG6108829.1"/>
    </source>
</evidence>
<accession>A0ABW7CZ29</accession>
<protein>
    <submittedName>
        <fullName evidence="3">DUF3613 domain-containing protein</fullName>
    </submittedName>
</protein>
<keyword evidence="2" id="KW-0732">Signal</keyword>
<keyword evidence="4" id="KW-1185">Reference proteome</keyword>
<name>A0ABW7CZ29_9GAMM</name>
<dbReference type="Proteomes" id="UP001605261">
    <property type="component" value="Unassembled WGS sequence"/>
</dbReference>